<dbReference type="EMBL" id="CP002382">
    <property type="protein sequence ID" value="AEP09060.1"/>
    <property type="molecule type" value="Genomic_DNA"/>
</dbReference>
<name>G2KQC4_MICAA</name>
<evidence type="ECO:0000256" key="2">
    <source>
        <dbReference type="SAM" id="MobiDB-lite"/>
    </source>
</evidence>
<feature type="region of interest" description="Disordered" evidence="2">
    <location>
        <begin position="145"/>
        <end position="167"/>
    </location>
</feature>
<dbReference type="OrthoDB" id="9821955at2"/>
<dbReference type="Proteomes" id="UP000009286">
    <property type="component" value="Chromosome"/>
</dbReference>
<evidence type="ECO:0000256" key="1">
    <source>
        <dbReference type="SAM" id="Coils"/>
    </source>
</evidence>
<evidence type="ECO:0000313" key="4">
    <source>
        <dbReference type="Proteomes" id="UP000009286"/>
    </source>
</evidence>
<sequence length="185" mass="19979">MATEVGNTTLYSVEDLLSRSKAAAESGSTAGMSKIQKMIAEMEKGTTDTVNLSPVAKLLKQEAASKPDTSTPYTEQEWYINAKVAQLQGQLNMYSTLPGLDPTGAIMQSLEDEIYGLVESQQAKLKKSQDEAAAKQAELDKLNAEKANAPLSAEKMLERSKTLASGQEIKTELSDAAKKLLDKYA</sequence>
<dbReference type="RefSeq" id="WP_014102283.1">
    <property type="nucleotide sequence ID" value="NC_016026.1"/>
</dbReference>
<dbReference type="KEGG" id="mai:MICA_726"/>
<proteinExistence type="predicted"/>
<protein>
    <submittedName>
        <fullName evidence="3">Uncharacterized protein</fullName>
    </submittedName>
</protein>
<evidence type="ECO:0000313" key="3">
    <source>
        <dbReference type="EMBL" id="AEP09060.1"/>
    </source>
</evidence>
<dbReference type="AlphaFoldDB" id="G2KQC4"/>
<gene>
    <name evidence="3" type="ordered locus">MICA_726</name>
</gene>
<accession>G2KQC4</accession>
<organism evidence="3 4">
    <name type="scientific">Micavibrio aeruginosavorus (strain ARL-13)</name>
    <dbReference type="NCBI Taxonomy" id="856793"/>
    <lineage>
        <taxon>Bacteria</taxon>
        <taxon>Pseudomonadati</taxon>
        <taxon>Bdellovibrionota</taxon>
        <taxon>Bdellovibrionia</taxon>
        <taxon>Bdellovibrionales</taxon>
        <taxon>Pseudobdellovibrionaceae</taxon>
        <taxon>Micavibrio</taxon>
    </lineage>
</organism>
<keyword evidence="4" id="KW-1185">Reference proteome</keyword>
<dbReference type="HOGENOM" id="CLU_1459732_0_0_5"/>
<feature type="coiled-coil region" evidence="1">
    <location>
        <begin position="118"/>
        <end position="145"/>
    </location>
</feature>
<keyword evidence="1" id="KW-0175">Coiled coil</keyword>
<reference evidence="3 4" key="1">
    <citation type="journal article" date="2011" name="BMC Genomics">
        <title>Genomic insights into an obligate epibiotic bacterial predator: Micavibrio aeruginosavorus ARL-13.</title>
        <authorList>
            <person name="Wang Z."/>
            <person name="Kadouri D."/>
            <person name="Wu M."/>
        </authorList>
    </citation>
    <scope>NUCLEOTIDE SEQUENCE [LARGE SCALE GENOMIC DNA]</scope>
    <source>
        <strain evidence="3 4">ARL-13</strain>
    </source>
</reference>